<dbReference type="Pfam" id="PF14352">
    <property type="entry name" value="DUF4402"/>
    <property type="match status" value="1"/>
</dbReference>
<keyword evidence="1" id="KW-0732">Signal</keyword>
<name>A0A1C7D6N9_9SPHN</name>
<evidence type="ECO:0000256" key="1">
    <source>
        <dbReference type="SAM" id="SignalP"/>
    </source>
</evidence>
<protein>
    <recommendedName>
        <fullName evidence="4">DUF4402 domain-containing protein</fullName>
    </recommendedName>
</protein>
<dbReference type="KEGG" id="anh:A6F65_00669"/>
<sequence length="204" mass="20868">MGPNSAFIARDAVPMRLSGRMMLRVIAAFLAAVAALVAASAAAQGNSTDARAVLVGPASVFVDEDMNFGSIGTLGVGGTSTIDPADSSCTLTGDLMQVAGPCRPASFIVTGRRNMRVRIREQNSGVVTLTGPGGATMLMDNITMDVTDMTPVAGGGNPPGTLGRFRITSNSGSASFRIGGRLTVNPLQTPGVYSGTLNVQVNYN</sequence>
<dbReference type="AlphaFoldDB" id="A0A1C7D6N9"/>
<dbReference type="EMBL" id="CP016545">
    <property type="protein sequence ID" value="ANU06991.1"/>
    <property type="molecule type" value="Genomic_DNA"/>
</dbReference>
<keyword evidence="3" id="KW-1185">Reference proteome</keyword>
<dbReference type="Proteomes" id="UP000092698">
    <property type="component" value="Chromosome"/>
</dbReference>
<dbReference type="InterPro" id="IPR025514">
    <property type="entry name" value="DUF4402"/>
</dbReference>
<organism evidence="2 3">
    <name type="scientific">Paraurantiacibacter namhicola</name>
    <dbReference type="NCBI Taxonomy" id="645517"/>
    <lineage>
        <taxon>Bacteria</taxon>
        <taxon>Pseudomonadati</taxon>
        <taxon>Pseudomonadota</taxon>
        <taxon>Alphaproteobacteria</taxon>
        <taxon>Sphingomonadales</taxon>
        <taxon>Erythrobacteraceae</taxon>
        <taxon>Paraurantiacibacter</taxon>
    </lineage>
</organism>
<feature type="chain" id="PRO_5008884327" description="DUF4402 domain-containing protein" evidence="1">
    <location>
        <begin position="44"/>
        <end position="204"/>
    </location>
</feature>
<dbReference type="OrthoDB" id="7576381at2"/>
<feature type="signal peptide" evidence="1">
    <location>
        <begin position="1"/>
        <end position="43"/>
    </location>
</feature>
<proteinExistence type="predicted"/>
<evidence type="ECO:0000313" key="3">
    <source>
        <dbReference type="Proteomes" id="UP000092698"/>
    </source>
</evidence>
<dbReference type="STRING" id="645517.A6F65_00669"/>
<gene>
    <name evidence="2" type="ORF">A6F65_00669</name>
</gene>
<reference evidence="2 3" key="1">
    <citation type="submission" date="2016-07" db="EMBL/GenBank/DDBJ databases">
        <title>Complete genome sequence of Altererythrobacter namhicola JCM 16345T, containing esterase-encoding genes.</title>
        <authorList>
            <person name="Cheng H."/>
            <person name="Wu Y.-H."/>
            <person name="Jian S.-L."/>
            <person name="Huo Y.-Y."/>
            <person name="Wang C.-S."/>
            <person name="Xu X.-W."/>
        </authorList>
    </citation>
    <scope>NUCLEOTIDE SEQUENCE [LARGE SCALE GENOMIC DNA]</scope>
    <source>
        <strain evidence="2 3">JCM 16345</strain>
    </source>
</reference>
<accession>A0A1C7D6N9</accession>
<dbReference type="RefSeq" id="WP_067785954.1">
    <property type="nucleotide sequence ID" value="NZ_CP016545.1"/>
</dbReference>
<evidence type="ECO:0000313" key="2">
    <source>
        <dbReference type="EMBL" id="ANU06991.1"/>
    </source>
</evidence>
<evidence type="ECO:0008006" key="4">
    <source>
        <dbReference type="Google" id="ProtNLM"/>
    </source>
</evidence>